<evidence type="ECO:0000313" key="6">
    <source>
        <dbReference type="Proteomes" id="UP000694546"/>
    </source>
</evidence>
<dbReference type="GeneTree" id="ENSGT01060000252855"/>
<dbReference type="InterPro" id="IPR011604">
    <property type="entry name" value="PDDEXK-like_dom_sf"/>
</dbReference>
<feature type="domain" description="YqaJ viral recombinase" evidence="4">
    <location>
        <begin position="80"/>
        <end position="191"/>
    </location>
</feature>
<dbReference type="OMA" id="YCHIERI"/>
<dbReference type="Proteomes" id="UP000694546">
    <property type="component" value="Chromosome 17"/>
</dbReference>
<keyword evidence="3" id="KW-0862">Zinc</keyword>
<dbReference type="InterPro" id="IPR019080">
    <property type="entry name" value="YqaJ_viral_recombinase"/>
</dbReference>
<accession>A0A8C5BIV9</accession>
<dbReference type="GO" id="GO:0008270">
    <property type="term" value="F:zinc ion binding"/>
    <property type="evidence" value="ECO:0007669"/>
    <property type="project" value="UniProtKB-KW"/>
</dbReference>
<dbReference type="SUPFAM" id="SSF57903">
    <property type="entry name" value="FYVE/PHD zinc finger"/>
    <property type="match status" value="1"/>
</dbReference>
<evidence type="ECO:0000313" key="5">
    <source>
        <dbReference type="Ensembl" id="ENSGMOP00000044820.1"/>
    </source>
</evidence>
<keyword evidence="6" id="KW-1185">Reference proteome</keyword>
<reference evidence="5" key="1">
    <citation type="submission" date="2025-08" db="UniProtKB">
        <authorList>
            <consortium name="Ensembl"/>
        </authorList>
    </citation>
    <scope>IDENTIFICATION</scope>
</reference>
<dbReference type="PANTHER" id="PTHR47526">
    <property type="entry name" value="ATP-DEPENDENT DNA HELICASE"/>
    <property type="match status" value="1"/>
</dbReference>
<dbReference type="Gene3D" id="3.90.320.10">
    <property type="match status" value="1"/>
</dbReference>
<dbReference type="SUPFAM" id="SSF52980">
    <property type="entry name" value="Restriction endonuclease-like"/>
    <property type="match status" value="1"/>
</dbReference>
<dbReference type="InterPro" id="IPR019786">
    <property type="entry name" value="Zinc_finger_PHD-type_CS"/>
</dbReference>
<dbReference type="PROSITE" id="PS01359">
    <property type="entry name" value="ZF_PHD_1"/>
    <property type="match status" value="1"/>
</dbReference>
<evidence type="ECO:0000256" key="1">
    <source>
        <dbReference type="ARBA" id="ARBA00022723"/>
    </source>
</evidence>
<dbReference type="AlphaFoldDB" id="A0A8C5BIV9"/>
<dbReference type="CDD" id="cd22343">
    <property type="entry name" value="PDDEXK_lambda_exonuclease-like"/>
    <property type="match status" value="1"/>
</dbReference>
<dbReference type="Pfam" id="PF09588">
    <property type="entry name" value="YqaJ"/>
    <property type="match status" value="1"/>
</dbReference>
<keyword evidence="2" id="KW-0863">Zinc-finger</keyword>
<proteinExistence type="predicted"/>
<dbReference type="InterPro" id="IPR013083">
    <property type="entry name" value="Znf_RING/FYVE/PHD"/>
</dbReference>
<dbReference type="PANTHER" id="PTHR47526:SF3">
    <property type="entry name" value="PHD-TYPE DOMAIN-CONTAINING PROTEIN"/>
    <property type="match status" value="1"/>
</dbReference>
<dbReference type="GO" id="GO:0006281">
    <property type="term" value="P:DNA repair"/>
    <property type="evidence" value="ECO:0007669"/>
    <property type="project" value="UniProtKB-ARBA"/>
</dbReference>
<keyword evidence="1" id="KW-0479">Metal-binding</keyword>
<sequence>MSSSSFFKQLHSSENQKAIPKKSAILSLLKAIPSDTFPTLYSWICHHLSLLCTQATVLKWICLHCWRRLIGVLRSFISLRSRWGLQNEETARESYLKTMRDLHLNFSITKSGLIINPGLPWVGASPDGVVTCDCHGTGVLEIKCPFNANGRAFRDWVRDPRFCLTMTAEGMALKPDHSYMYQLQTQMCVAGVMYGDFIVWTPQELFMQRVQFDQCFFDEAYLRVEEFIKTGVLPELLGKWFTVPRLSSANFETAPEGCYCGNPIDEADILSCTSGQCKRKKFHKSCLKLSRVPKSWKCVECKKQTKKKRVWYPETFFLL</sequence>
<dbReference type="Ensembl" id="ENSGMOT00000046318.1">
    <property type="protein sequence ID" value="ENSGMOP00000044820.1"/>
    <property type="gene ID" value="ENSGMOG00000036300.1"/>
</dbReference>
<dbReference type="Gene3D" id="3.30.40.10">
    <property type="entry name" value="Zinc/RING finger domain, C3HC4 (zinc finger)"/>
    <property type="match status" value="1"/>
</dbReference>
<evidence type="ECO:0000256" key="2">
    <source>
        <dbReference type="ARBA" id="ARBA00022771"/>
    </source>
</evidence>
<name>A0A8C5BIV9_GADMO</name>
<dbReference type="InterPro" id="IPR011335">
    <property type="entry name" value="Restrct_endonuc-II-like"/>
</dbReference>
<reference evidence="5" key="2">
    <citation type="submission" date="2025-09" db="UniProtKB">
        <authorList>
            <consortium name="Ensembl"/>
        </authorList>
    </citation>
    <scope>IDENTIFICATION</scope>
</reference>
<evidence type="ECO:0000259" key="4">
    <source>
        <dbReference type="Pfam" id="PF09588"/>
    </source>
</evidence>
<organism evidence="5 6">
    <name type="scientific">Gadus morhua</name>
    <name type="common">Atlantic cod</name>
    <dbReference type="NCBI Taxonomy" id="8049"/>
    <lineage>
        <taxon>Eukaryota</taxon>
        <taxon>Metazoa</taxon>
        <taxon>Chordata</taxon>
        <taxon>Craniata</taxon>
        <taxon>Vertebrata</taxon>
        <taxon>Euteleostomi</taxon>
        <taxon>Actinopterygii</taxon>
        <taxon>Neopterygii</taxon>
        <taxon>Teleostei</taxon>
        <taxon>Neoteleostei</taxon>
        <taxon>Acanthomorphata</taxon>
        <taxon>Zeiogadaria</taxon>
        <taxon>Gadariae</taxon>
        <taxon>Gadiformes</taxon>
        <taxon>Gadoidei</taxon>
        <taxon>Gadidae</taxon>
        <taxon>Gadus</taxon>
    </lineage>
</organism>
<evidence type="ECO:0000256" key="3">
    <source>
        <dbReference type="ARBA" id="ARBA00022833"/>
    </source>
</evidence>
<protein>
    <recommendedName>
        <fullName evidence="4">YqaJ viral recombinase domain-containing protein</fullName>
    </recommendedName>
</protein>
<dbReference type="InterPro" id="IPR011011">
    <property type="entry name" value="Znf_FYVE_PHD"/>
</dbReference>